<feature type="domain" description="Tudor" evidence="4">
    <location>
        <begin position="365"/>
        <end position="424"/>
    </location>
</feature>
<feature type="domain" description="Tudor" evidence="4">
    <location>
        <begin position="280"/>
        <end position="336"/>
    </location>
</feature>
<comment type="caution">
    <text evidence="5">The sequence shown here is derived from an EMBL/GenBank/DDBJ whole genome shotgun (WGS) entry which is preliminary data.</text>
</comment>
<feature type="compositionally biased region" description="Basic and acidic residues" evidence="3">
    <location>
        <begin position="425"/>
        <end position="443"/>
    </location>
</feature>
<dbReference type="InterPro" id="IPR002999">
    <property type="entry name" value="Tudor"/>
</dbReference>
<accession>A0AAE0FC37</accession>
<keyword evidence="6" id="KW-1185">Reference proteome</keyword>
<dbReference type="Gene3D" id="2.30.30.140">
    <property type="match status" value="3"/>
</dbReference>
<feature type="region of interest" description="Disordered" evidence="3">
    <location>
        <begin position="425"/>
        <end position="512"/>
    </location>
</feature>
<evidence type="ECO:0000256" key="3">
    <source>
        <dbReference type="SAM" id="MobiDB-lite"/>
    </source>
</evidence>
<dbReference type="InterPro" id="IPR047365">
    <property type="entry name" value="Tudor_AtPTM-like"/>
</dbReference>
<dbReference type="GO" id="GO:0006281">
    <property type="term" value="P:DNA repair"/>
    <property type="evidence" value="ECO:0007669"/>
    <property type="project" value="TreeGrafter"/>
</dbReference>
<dbReference type="EMBL" id="LGRX02021210">
    <property type="protein sequence ID" value="KAK3256929.1"/>
    <property type="molecule type" value="Genomic_DNA"/>
</dbReference>
<dbReference type="InterPro" id="IPR039776">
    <property type="entry name" value="Pds5"/>
</dbReference>
<gene>
    <name evidence="5" type="ORF">CYMTET_33962</name>
</gene>
<dbReference type="GO" id="GO:0005634">
    <property type="term" value="C:nucleus"/>
    <property type="evidence" value="ECO:0007669"/>
    <property type="project" value="UniProtKB-SubCell"/>
</dbReference>
<dbReference type="AlphaFoldDB" id="A0AAE0FC37"/>
<dbReference type="SMART" id="SM00333">
    <property type="entry name" value="TUDOR"/>
    <property type="match status" value="3"/>
</dbReference>
<evidence type="ECO:0000259" key="4">
    <source>
        <dbReference type="SMART" id="SM00333"/>
    </source>
</evidence>
<organism evidence="5 6">
    <name type="scientific">Cymbomonas tetramitiformis</name>
    <dbReference type="NCBI Taxonomy" id="36881"/>
    <lineage>
        <taxon>Eukaryota</taxon>
        <taxon>Viridiplantae</taxon>
        <taxon>Chlorophyta</taxon>
        <taxon>Pyramimonadophyceae</taxon>
        <taxon>Pyramimonadales</taxon>
        <taxon>Pyramimonadaceae</taxon>
        <taxon>Cymbomonas</taxon>
    </lineage>
</organism>
<dbReference type="CDD" id="cd20404">
    <property type="entry name" value="Tudor_Agenet_AtEML-like"/>
    <property type="match status" value="3"/>
</dbReference>
<dbReference type="PANTHER" id="PTHR12663:SF0">
    <property type="entry name" value="PRECOCIOUS DISSOCIATION OF SISTERS 5, ISOFORM A"/>
    <property type="match status" value="1"/>
</dbReference>
<dbReference type="Proteomes" id="UP001190700">
    <property type="component" value="Unassembled WGS sequence"/>
</dbReference>
<reference evidence="5 6" key="1">
    <citation type="journal article" date="2015" name="Genome Biol. Evol.">
        <title>Comparative Genomics of a Bacterivorous Green Alga Reveals Evolutionary Causalities and Consequences of Phago-Mixotrophic Mode of Nutrition.</title>
        <authorList>
            <person name="Burns J.A."/>
            <person name="Paasch A."/>
            <person name="Narechania A."/>
            <person name="Kim E."/>
        </authorList>
    </citation>
    <scope>NUCLEOTIDE SEQUENCE [LARGE SCALE GENOMIC DNA]</scope>
    <source>
        <strain evidence="5 6">PLY_AMNH</strain>
    </source>
</reference>
<comment type="subcellular location">
    <subcellularLocation>
        <location evidence="1">Nucleus</location>
    </subcellularLocation>
</comment>
<feature type="region of interest" description="Disordered" evidence="3">
    <location>
        <begin position="1"/>
        <end position="37"/>
    </location>
</feature>
<dbReference type="PANTHER" id="PTHR12663">
    <property type="entry name" value="ANDROGEN INDUCED INHIBITOR OF PROLIFERATION AS3 / PDS5-RELATED"/>
    <property type="match status" value="1"/>
</dbReference>
<evidence type="ECO:0000256" key="1">
    <source>
        <dbReference type="ARBA" id="ARBA00004123"/>
    </source>
</evidence>
<dbReference type="GO" id="GO:0000785">
    <property type="term" value="C:chromatin"/>
    <property type="evidence" value="ECO:0007669"/>
    <property type="project" value="TreeGrafter"/>
</dbReference>
<keyword evidence="2" id="KW-0539">Nucleus</keyword>
<proteinExistence type="predicted"/>
<feature type="domain" description="Tudor" evidence="4">
    <location>
        <begin position="183"/>
        <end position="241"/>
    </location>
</feature>
<protein>
    <recommendedName>
        <fullName evidence="4">Tudor domain-containing protein</fullName>
    </recommendedName>
</protein>
<dbReference type="SUPFAM" id="SSF63748">
    <property type="entry name" value="Tudor/PWWP/MBT"/>
    <property type="match status" value="3"/>
</dbReference>
<dbReference type="GO" id="GO:0007064">
    <property type="term" value="P:mitotic sister chromatid cohesion"/>
    <property type="evidence" value="ECO:0007669"/>
    <property type="project" value="InterPro"/>
</dbReference>
<evidence type="ECO:0000313" key="6">
    <source>
        <dbReference type="Proteomes" id="UP001190700"/>
    </source>
</evidence>
<name>A0AAE0FC37_9CHLO</name>
<evidence type="ECO:0000313" key="5">
    <source>
        <dbReference type="EMBL" id="KAK3256929.1"/>
    </source>
</evidence>
<dbReference type="Pfam" id="PF21743">
    <property type="entry name" value="PTM_DIR17_Tudor"/>
    <property type="match status" value="2"/>
</dbReference>
<evidence type="ECO:0000256" key="2">
    <source>
        <dbReference type="ARBA" id="ARBA00023242"/>
    </source>
</evidence>
<sequence length="512" mass="55692">MGGKIERSLGSKRQNSTKVPVENAKRQRSISEFIPSLRPSSLEQPTLHVENASRSLDNHDFVHLPGTPLVPVTNVLADQRPASEECLNSKPSGSPSSRTQLVEAQALEVPTKVDAYMDGEIDAVEVPSTLLAKPGCGLPESTSVKPATQGSFTDALLESIAIFEKEKNKRRHFREWDLTHVDPWALLGRNVRLWWPEDEVWYSGEVGDYDPATRKHTVNYLDGDSENLYLGSERVRVDTAAGELLPTAEASLCNSAEGQAVEAPSSAAAKEQPRMEALPPEQYVGCTVQVFWPLDKAWYGGQVTGWNGEKHQVLYDDGVKENLLLSKERIKLWASDGKQVAPPPLQDSPAQLATLVQVSVAAADPRDLVGRTVHIYWEDDDKFYPGKITSFNTKSRKHKVQYDDGDEEDLVLAKETLKLDTADGSVDRWLSEDESTKGPEKAQESGPARTVDAGEGGSPSDMDEGGSSGAFEAEEAKPAPAPHTGPGEASGEQRIGGCSEESSCHNNVAIVS</sequence>